<comment type="caution">
    <text evidence="1">The sequence shown here is derived from an EMBL/GenBank/DDBJ whole genome shotgun (WGS) entry which is preliminary data.</text>
</comment>
<evidence type="ECO:0000313" key="2">
    <source>
        <dbReference type="Proteomes" id="UP001145114"/>
    </source>
</evidence>
<sequence>MAVENQIAKLLVELSKSQDDEIGDGTTGIVVLAGALLEQAEELLDRGIHPIRVADGFEKACRIAVQHLDKISDVVEWSKDDTSNLHKCAKTSLGSKIVNKYHDHFAQIAVDAVLSVADLERQDVDFELIKVDGKVGGTLDATALVRGVVVDKEFSHPQMAKEIKDAKIAILTCPFEPPKPKTKHKLDITTVEEFKELQKYEREKFEEMVQRVKDSGANV</sequence>
<evidence type="ECO:0000313" key="1">
    <source>
        <dbReference type="EMBL" id="KAJ1676268.1"/>
    </source>
</evidence>
<dbReference type="Proteomes" id="UP001145114">
    <property type="component" value="Unassembled WGS sequence"/>
</dbReference>
<accession>A0ACC1HM65</accession>
<name>A0ACC1HM65_9FUNG</name>
<feature type="non-terminal residue" evidence="1">
    <location>
        <position position="219"/>
    </location>
</feature>
<organism evidence="1 2">
    <name type="scientific">Spiromyces aspiralis</name>
    <dbReference type="NCBI Taxonomy" id="68401"/>
    <lineage>
        <taxon>Eukaryota</taxon>
        <taxon>Fungi</taxon>
        <taxon>Fungi incertae sedis</taxon>
        <taxon>Zoopagomycota</taxon>
        <taxon>Kickxellomycotina</taxon>
        <taxon>Kickxellomycetes</taxon>
        <taxon>Kickxellales</taxon>
        <taxon>Kickxellaceae</taxon>
        <taxon>Spiromyces</taxon>
    </lineage>
</organism>
<keyword evidence="2" id="KW-1185">Reference proteome</keyword>
<proteinExistence type="predicted"/>
<gene>
    <name evidence="1" type="primary">CCT5_2</name>
    <name evidence="1" type="ORF">EV182_008532</name>
</gene>
<dbReference type="EMBL" id="JAMZIH010004448">
    <property type="protein sequence ID" value="KAJ1676268.1"/>
    <property type="molecule type" value="Genomic_DNA"/>
</dbReference>
<reference evidence="1" key="1">
    <citation type="submission" date="2022-06" db="EMBL/GenBank/DDBJ databases">
        <title>Phylogenomic reconstructions and comparative analyses of Kickxellomycotina fungi.</title>
        <authorList>
            <person name="Reynolds N.K."/>
            <person name="Stajich J.E."/>
            <person name="Barry K."/>
            <person name="Grigoriev I.V."/>
            <person name="Crous P."/>
            <person name="Smith M.E."/>
        </authorList>
    </citation>
    <scope>NUCLEOTIDE SEQUENCE</scope>
    <source>
        <strain evidence="1">RSA 2271</strain>
    </source>
</reference>
<protein>
    <submittedName>
        <fullName evidence="1">T-complex protein 1 subunit epsilon</fullName>
    </submittedName>
</protein>